<dbReference type="InterPro" id="IPR008257">
    <property type="entry name" value="Pept_M19"/>
</dbReference>
<dbReference type="Pfam" id="PF01244">
    <property type="entry name" value="Peptidase_M19"/>
    <property type="match status" value="1"/>
</dbReference>
<dbReference type="RefSeq" id="WP_101717958.1">
    <property type="nucleotide sequence ID" value="NZ_PJRS01000019.1"/>
</dbReference>
<gene>
    <name evidence="2" type="ORF">SGCZBJ_10520</name>
</gene>
<feature type="chain" id="PRO_5014917712" evidence="1">
    <location>
        <begin position="24"/>
        <end position="405"/>
    </location>
</feature>
<accession>A0A2N5DHU8</accession>
<keyword evidence="1" id="KW-0732">Signal</keyword>
<proteinExistence type="predicted"/>
<name>A0A2N5DHU8_9CAUL</name>
<organism evidence="2 3">
    <name type="scientific">Caulobacter zeae</name>
    <dbReference type="NCBI Taxonomy" id="2055137"/>
    <lineage>
        <taxon>Bacteria</taxon>
        <taxon>Pseudomonadati</taxon>
        <taxon>Pseudomonadota</taxon>
        <taxon>Alphaproteobacteria</taxon>
        <taxon>Caulobacterales</taxon>
        <taxon>Caulobacteraceae</taxon>
        <taxon>Caulobacter</taxon>
    </lineage>
</organism>
<evidence type="ECO:0000313" key="2">
    <source>
        <dbReference type="EMBL" id="PLR25650.1"/>
    </source>
</evidence>
<evidence type="ECO:0000256" key="1">
    <source>
        <dbReference type="SAM" id="SignalP"/>
    </source>
</evidence>
<dbReference type="CDD" id="cd01301">
    <property type="entry name" value="rDP_like"/>
    <property type="match status" value="1"/>
</dbReference>
<reference evidence="2 3" key="1">
    <citation type="submission" date="2017-12" db="EMBL/GenBank/DDBJ databases">
        <title>The genome sequence of Caulobacter sp. 410.</title>
        <authorList>
            <person name="Gao J."/>
            <person name="Mao X."/>
            <person name="Sun J."/>
        </authorList>
    </citation>
    <scope>NUCLEOTIDE SEQUENCE [LARGE SCALE GENOMIC DNA]</scope>
    <source>
        <strain evidence="2 3">410</strain>
    </source>
</reference>
<protein>
    <submittedName>
        <fullName evidence="2">Membrane dipeptidase</fullName>
    </submittedName>
</protein>
<dbReference type="Gene3D" id="1.10.287.650">
    <property type="entry name" value="L27 domain"/>
    <property type="match status" value="1"/>
</dbReference>
<sequence>MLRPILLATAAALALASAAPALAANLDAAAVHARTLVLDSHVDVPADLGVGAHEAAVDGDSQLDLPKLERGGVDAAVLAVFVAQGPRTPDGYAQARKEADAKLAAIRGVAERHPDRAVLALKADDVEAAAKAGKRAIVVGFLNAYPFGEDLKPIDAYYAAGVRSFGFVHAGNNAFADSSRPSGGTKVEWGGLSPLGKQAVGRLNDLGVIIDVSQLTPDGVKQVLAISRAPVVASHSGVQGVVDNPRNLSDAELDAIAAKGGVVQVVAFGPYLVRLTPELRPKVAALRAQYGLPAAFTRAADGTEALSPDKRKDYSHAITDLLPKATVKDLVDSVDYAVGRVGVDHVGLSSDFNHGGGVIGWANEGEAGNVTAELVARGYSEADIGKLWGGNYLRVFRAVEQTAKR</sequence>
<dbReference type="GO" id="GO:0070573">
    <property type="term" value="F:metallodipeptidase activity"/>
    <property type="evidence" value="ECO:0007669"/>
    <property type="project" value="InterPro"/>
</dbReference>
<dbReference type="PANTHER" id="PTHR10443">
    <property type="entry name" value="MICROSOMAL DIPEPTIDASE"/>
    <property type="match status" value="1"/>
</dbReference>
<dbReference type="PANTHER" id="PTHR10443:SF12">
    <property type="entry name" value="DIPEPTIDASE"/>
    <property type="match status" value="1"/>
</dbReference>
<evidence type="ECO:0000313" key="3">
    <source>
        <dbReference type="Proteomes" id="UP000234479"/>
    </source>
</evidence>
<feature type="signal peptide" evidence="1">
    <location>
        <begin position="1"/>
        <end position="23"/>
    </location>
</feature>
<keyword evidence="3" id="KW-1185">Reference proteome</keyword>
<dbReference type="EMBL" id="PJRS01000019">
    <property type="protein sequence ID" value="PLR25650.1"/>
    <property type="molecule type" value="Genomic_DNA"/>
</dbReference>
<dbReference type="GO" id="GO:0006508">
    <property type="term" value="P:proteolysis"/>
    <property type="evidence" value="ECO:0007669"/>
    <property type="project" value="InterPro"/>
</dbReference>
<dbReference type="SUPFAM" id="SSF51556">
    <property type="entry name" value="Metallo-dependent hydrolases"/>
    <property type="match status" value="1"/>
</dbReference>
<dbReference type="AlphaFoldDB" id="A0A2N5DHU8"/>
<dbReference type="PROSITE" id="PS51365">
    <property type="entry name" value="RENAL_DIPEPTIDASE_2"/>
    <property type="match status" value="1"/>
</dbReference>
<dbReference type="InterPro" id="IPR032466">
    <property type="entry name" value="Metal_Hydrolase"/>
</dbReference>
<dbReference type="Proteomes" id="UP000234479">
    <property type="component" value="Unassembled WGS sequence"/>
</dbReference>
<comment type="caution">
    <text evidence="2">The sequence shown here is derived from an EMBL/GenBank/DDBJ whole genome shotgun (WGS) entry which is preliminary data.</text>
</comment>
<dbReference type="OrthoDB" id="9804920at2"/>
<dbReference type="Gene3D" id="3.20.20.140">
    <property type="entry name" value="Metal-dependent hydrolases"/>
    <property type="match status" value="1"/>
</dbReference>